<evidence type="ECO:0000259" key="1">
    <source>
        <dbReference type="Pfam" id="PF07969"/>
    </source>
</evidence>
<dbReference type="Pfam" id="PF07969">
    <property type="entry name" value="Amidohydro_3"/>
    <property type="match status" value="1"/>
</dbReference>
<dbReference type="InterPro" id="IPR011059">
    <property type="entry name" value="Metal-dep_hydrolase_composite"/>
</dbReference>
<geneLocation type="plasmid" evidence="3">
    <name>pjcm18538 dna</name>
</geneLocation>
<dbReference type="KEGG" id="marz:MARA_36260"/>
<feature type="domain" description="Amidohydrolase 3" evidence="1">
    <location>
        <begin position="36"/>
        <end position="435"/>
    </location>
</feature>
<dbReference type="SUPFAM" id="SSF51338">
    <property type="entry name" value="Composite domain of metallo-dependent hydrolases"/>
    <property type="match status" value="1"/>
</dbReference>
<dbReference type="Gene3D" id="2.30.40.10">
    <property type="entry name" value="Urease, subunit C, domain 1"/>
    <property type="match status" value="1"/>
</dbReference>
<gene>
    <name evidence="2" type="ORF">MARA_36260</name>
</gene>
<dbReference type="PANTHER" id="PTHR22642:SF2">
    <property type="entry name" value="PROTEIN LONG AFTER FAR-RED 3"/>
    <property type="match status" value="1"/>
</dbReference>
<dbReference type="Gene3D" id="3.20.20.140">
    <property type="entry name" value="Metal-dependent hydrolases"/>
    <property type="match status" value="2"/>
</dbReference>
<name>A0A7I7RZT6_9MYCO</name>
<dbReference type="EMBL" id="AP022593">
    <property type="protein sequence ID" value="BBY50158.1"/>
    <property type="molecule type" value="Genomic_DNA"/>
</dbReference>
<sequence length="449" mass="47396">MLIQRARTIDGTSCDIRVEQLVVDVDERLEPRPGEEVIDAAHGTVVPGLHDHHVHLYSAAAALTSVRVGPHEVLGADDLRRALGAAPVGEDGWIRAIGYHEAVAGPLDRDGLDALSPSVPVRVQHRSGVLWTLNSAGLAAVGLPEHPDGRLRSNDRGWSGGLQRREVGVAGGLSRVSRRLASYGVTGVTDATPDLGVDDVVAFAEARRHGDLLQHVHCLAPGKRILHDDDLDLAELTEWVEARHRQGGHVAVHCVTAAQLVVTIAALRAAGGLPGDRIEHAAMVPDDCLADLAELGIVVATQPNFVCERGDQYLIDVPADDHDQLWRLGSLLAADVPVVLSTDMPFGDADPWAAMRAAVRRTTASGAPLGPGEAVSARTALELFHGEPEQPTHRRTVAPGQPGDLCVLAASPDEVLAELASDMVVATVVAGSVVFDRSRESAADLGVAK</sequence>
<proteinExistence type="predicted"/>
<dbReference type="InterPro" id="IPR013108">
    <property type="entry name" value="Amidohydro_3"/>
</dbReference>
<evidence type="ECO:0000313" key="2">
    <source>
        <dbReference type="EMBL" id="BBY50158.1"/>
    </source>
</evidence>
<dbReference type="InterPro" id="IPR032466">
    <property type="entry name" value="Metal_Hydrolase"/>
</dbReference>
<evidence type="ECO:0000313" key="3">
    <source>
        <dbReference type="Proteomes" id="UP000467428"/>
    </source>
</evidence>
<dbReference type="SUPFAM" id="SSF51556">
    <property type="entry name" value="Metallo-dependent hydrolases"/>
    <property type="match status" value="1"/>
</dbReference>
<keyword evidence="3" id="KW-1185">Reference proteome</keyword>
<reference evidence="2 3" key="1">
    <citation type="journal article" date="2019" name="Emerg. Microbes Infect.">
        <title>Comprehensive subspecies identification of 175 nontuberculous mycobacteria species based on 7547 genomic profiles.</title>
        <authorList>
            <person name="Matsumoto Y."/>
            <person name="Kinjo T."/>
            <person name="Motooka D."/>
            <person name="Nabeya D."/>
            <person name="Jung N."/>
            <person name="Uechi K."/>
            <person name="Horii T."/>
            <person name="Iida T."/>
            <person name="Fujita J."/>
            <person name="Nakamura S."/>
        </authorList>
    </citation>
    <scope>NUCLEOTIDE SEQUENCE [LARGE SCALE GENOMIC DNA]</scope>
    <source>
        <strain evidence="2 3">JCM 18538</strain>
    </source>
</reference>
<dbReference type="Gene3D" id="3.10.310.70">
    <property type="match status" value="1"/>
</dbReference>
<dbReference type="AlphaFoldDB" id="A0A7I7RZT6"/>
<protein>
    <submittedName>
        <fullName evidence="2">Amidohydrolase</fullName>
    </submittedName>
</protein>
<organism evidence="2 3">
    <name type="scientific">Mycolicibacterium arabiense</name>
    <dbReference type="NCBI Taxonomy" id="1286181"/>
    <lineage>
        <taxon>Bacteria</taxon>
        <taxon>Bacillati</taxon>
        <taxon>Actinomycetota</taxon>
        <taxon>Actinomycetes</taxon>
        <taxon>Mycobacteriales</taxon>
        <taxon>Mycobacteriaceae</taxon>
        <taxon>Mycolicibacterium</taxon>
    </lineage>
</organism>
<dbReference type="RefSeq" id="WP_163919675.1">
    <property type="nucleotide sequence ID" value="NZ_AP022593.1"/>
</dbReference>
<accession>A0A7I7RZT6</accession>
<keyword evidence="2" id="KW-0378">Hydrolase</keyword>
<dbReference type="GO" id="GO:0016810">
    <property type="term" value="F:hydrolase activity, acting on carbon-nitrogen (but not peptide) bonds"/>
    <property type="evidence" value="ECO:0007669"/>
    <property type="project" value="InterPro"/>
</dbReference>
<dbReference type="PANTHER" id="PTHR22642">
    <property type="entry name" value="IMIDAZOLONEPROPIONASE"/>
    <property type="match status" value="1"/>
</dbReference>
<dbReference type="Proteomes" id="UP000467428">
    <property type="component" value="Chromosome"/>
</dbReference>